<dbReference type="Proteomes" id="UP000650582">
    <property type="component" value="Unassembled WGS sequence"/>
</dbReference>
<evidence type="ECO:0000313" key="7">
    <source>
        <dbReference type="EMBL" id="KAF8672559.1"/>
    </source>
</evidence>
<keyword evidence="2" id="KW-0479">Metal-binding</keyword>
<reference evidence="7" key="1">
    <citation type="submission" date="2020-09" db="EMBL/GenBank/DDBJ databases">
        <title>Comparative genome analyses of four rice-infecting Rhizoctonia solani isolates reveal extensive enrichment of homogalacturonan modification genes.</title>
        <authorList>
            <person name="Lee D.-Y."/>
            <person name="Jeon J."/>
            <person name="Kim K.-T."/>
            <person name="Cheong K."/>
            <person name="Song H."/>
            <person name="Choi G."/>
            <person name="Ko J."/>
            <person name="Opiyo S.O."/>
            <person name="Zuo S."/>
            <person name="Madhav S."/>
            <person name="Lee Y.-H."/>
            <person name="Wang G.-L."/>
        </authorList>
    </citation>
    <scope>NUCLEOTIDE SEQUENCE</scope>
    <source>
        <strain evidence="7">AG1-IA YN-7</strain>
    </source>
</reference>
<feature type="non-terminal residue" evidence="7">
    <location>
        <position position="1"/>
    </location>
</feature>
<sequence length="729" mass="81975">MPLSSQKEQQRRLRPLRSAAHDVWYYFHGAKSREQPNKADLKEICLQDSAYQVSQPFTRFMQPTDQYVRCTLCLKTSGQWRTWRNRKGGMTGGLRAHLEAEHGPTFQAKRRAEGLQPPKSTVDSGEAQEEFTLDGLHERIARWAAIDDQAMSAVDRKEFIELLVYCSQACLALCRRDIPRRQKVTQAVNNLYLSEKSNFIEKMKNAQGLISITSDLWSDINIRSFMAVTAHYINKDGFLAEHLIAFRLIHGSHTGANVGQCLFSVLEENGITKKLGFVTLDNASNNETLMRKLENLFRAQGITTFGQESNRIRCFPHVINLIVQAILDALSDAAEQYKAAAAEQGVSLSSSTKDYLAALGSKPVDKVRSCVNAMRSSGTRQEGLQEVIWEGNFYNLFIDNFGEAINVPLLQLMRDCETRWSSTYNMLRRFILLAPAVAHYGIRHPSANIPIVSCKQLEVLKDVCSVLLILHNAQELLSAERTPTVALALPVYETLLQTLKEIRSTFPELSYAITRGIEKLESYINKTHNTPVYALAMAVNPCFKLDWIDHHWDAPAREQAYAAVRAQMLQYAQEQPGGAILDTQLQAQVAAQSLGRGYSCLLTGGLTITRSSNPLGQPKTNPYVETPTHPPFNPTPAALPSRDPTVQVESELARWIAQGTISTHDMGTIELVQYWRTHRYEFPLLYRIAMDVLPAQASSVSLERAFSSSKLTCTRERSVILPENLERLQ</sequence>
<dbReference type="PANTHER" id="PTHR46481">
    <property type="entry name" value="ZINC FINGER BED DOMAIN-CONTAINING PROTEIN 4"/>
    <property type="match status" value="1"/>
</dbReference>
<dbReference type="InterPro" id="IPR052035">
    <property type="entry name" value="ZnF_BED_domain_contain"/>
</dbReference>
<keyword evidence="3" id="KW-0863">Zinc-finger</keyword>
<evidence type="ECO:0000256" key="2">
    <source>
        <dbReference type="ARBA" id="ARBA00022723"/>
    </source>
</evidence>
<evidence type="ECO:0000256" key="1">
    <source>
        <dbReference type="ARBA" id="ARBA00004123"/>
    </source>
</evidence>
<dbReference type="PANTHER" id="PTHR46481:SF10">
    <property type="entry name" value="ZINC FINGER BED DOMAIN-CONTAINING PROTEIN 39"/>
    <property type="match status" value="1"/>
</dbReference>
<dbReference type="GO" id="GO:0005634">
    <property type="term" value="C:nucleus"/>
    <property type="evidence" value="ECO:0007669"/>
    <property type="project" value="UniProtKB-SubCell"/>
</dbReference>
<organism evidence="7 8">
    <name type="scientific">Rhizoctonia solani</name>
    <dbReference type="NCBI Taxonomy" id="456999"/>
    <lineage>
        <taxon>Eukaryota</taxon>
        <taxon>Fungi</taxon>
        <taxon>Dikarya</taxon>
        <taxon>Basidiomycota</taxon>
        <taxon>Agaricomycotina</taxon>
        <taxon>Agaricomycetes</taxon>
        <taxon>Cantharellales</taxon>
        <taxon>Ceratobasidiaceae</taxon>
        <taxon>Rhizoctonia</taxon>
    </lineage>
</organism>
<evidence type="ECO:0000259" key="6">
    <source>
        <dbReference type="Pfam" id="PF05699"/>
    </source>
</evidence>
<comment type="caution">
    <text evidence="7">The sequence shown here is derived from an EMBL/GenBank/DDBJ whole genome shotgun (WGS) entry which is preliminary data.</text>
</comment>
<proteinExistence type="predicted"/>
<dbReference type="Pfam" id="PF05699">
    <property type="entry name" value="Dimer_Tnp_hAT"/>
    <property type="match status" value="1"/>
</dbReference>
<evidence type="ECO:0000256" key="3">
    <source>
        <dbReference type="ARBA" id="ARBA00022771"/>
    </source>
</evidence>
<keyword evidence="5" id="KW-0539">Nucleus</keyword>
<accession>A0A8H7H4D1</accession>
<evidence type="ECO:0000256" key="4">
    <source>
        <dbReference type="ARBA" id="ARBA00022833"/>
    </source>
</evidence>
<dbReference type="SUPFAM" id="SSF53098">
    <property type="entry name" value="Ribonuclease H-like"/>
    <property type="match status" value="1"/>
</dbReference>
<dbReference type="InterPro" id="IPR008906">
    <property type="entry name" value="HATC_C_dom"/>
</dbReference>
<evidence type="ECO:0000313" key="8">
    <source>
        <dbReference type="Proteomes" id="UP000650582"/>
    </source>
</evidence>
<keyword evidence="4" id="KW-0862">Zinc</keyword>
<feature type="domain" description="HAT C-terminal dimerisation" evidence="6">
    <location>
        <begin position="661"/>
        <end position="728"/>
    </location>
</feature>
<dbReference type="GO" id="GO:0046983">
    <property type="term" value="F:protein dimerization activity"/>
    <property type="evidence" value="ECO:0007669"/>
    <property type="project" value="InterPro"/>
</dbReference>
<dbReference type="EMBL" id="JACYCC010000190">
    <property type="protein sequence ID" value="KAF8672559.1"/>
    <property type="molecule type" value="Genomic_DNA"/>
</dbReference>
<dbReference type="AlphaFoldDB" id="A0A8H7H4D1"/>
<dbReference type="GO" id="GO:0008270">
    <property type="term" value="F:zinc ion binding"/>
    <property type="evidence" value="ECO:0007669"/>
    <property type="project" value="UniProtKB-KW"/>
</dbReference>
<protein>
    <submittedName>
        <fullName evidence="7">Encoded by</fullName>
    </submittedName>
</protein>
<name>A0A8H7H4D1_9AGAM</name>
<evidence type="ECO:0000256" key="5">
    <source>
        <dbReference type="ARBA" id="ARBA00023242"/>
    </source>
</evidence>
<comment type="subcellular location">
    <subcellularLocation>
        <location evidence="1">Nucleus</location>
    </subcellularLocation>
</comment>
<dbReference type="InterPro" id="IPR012337">
    <property type="entry name" value="RNaseH-like_sf"/>
</dbReference>
<gene>
    <name evidence="7" type="ORF">RHS04_07770</name>
</gene>